<comment type="caution">
    <text evidence="1">The sequence shown here is derived from an EMBL/GenBank/DDBJ whole genome shotgun (WGS) entry which is preliminary data.</text>
</comment>
<reference evidence="1 2" key="1">
    <citation type="submission" date="2015-02" db="EMBL/GenBank/DDBJ databases">
        <title>Genome Sequencing of Rickettsiales.</title>
        <authorList>
            <person name="Daugherty S.C."/>
            <person name="Su Q."/>
            <person name="Abolude K."/>
            <person name="Beier-Sexton M."/>
            <person name="Carlyon J.A."/>
            <person name="Carter R."/>
            <person name="Day N.P."/>
            <person name="Dumler S.J."/>
            <person name="Dyachenko V."/>
            <person name="Godinez A."/>
            <person name="Kurtti T.J."/>
            <person name="Lichay M."/>
            <person name="Mullins K.E."/>
            <person name="Ott S."/>
            <person name="Pappas-Brown V."/>
            <person name="Paris D.H."/>
            <person name="Patel P."/>
            <person name="Richards A.L."/>
            <person name="Sadzewicz L."/>
            <person name="Sears K."/>
            <person name="Seidman D."/>
            <person name="Sengamalay N."/>
            <person name="Stenos J."/>
            <person name="Tallon L.J."/>
            <person name="Vincent G."/>
            <person name="Fraser C.M."/>
            <person name="Munderloh U."/>
            <person name="Dunning-Hotopp J.C."/>
        </authorList>
    </citation>
    <scope>NUCLEOTIDE SEQUENCE [LARGE SCALE GENOMIC DNA]</scope>
    <source>
        <strain evidence="1 2">EmCRT</strain>
    </source>
</reference>
<evidence type="ECO:0000313" key="1">
    <source>
        <dbReference type="EMBL" id="KJV65345.1"/>
    </source>
</evidence>
<dbReference type="RefSeq" id="WP_045804674.1">
    <property type="nucleotide sequence ID" value="NZ_LANU01000002.1"/>
</dbReference>
<dbReference type="PATRIC" id="fig|1359167.3.peg.272"/>
<protein>
    <submittedName>
        <fullName evidence="1">Uncharacterized protein</fullName>
    </submittedName>
</protein>
<sequence length="195" mass="21690">MQLMLLSYGSSQLVLLPVNSCSYNKELDICHTGNPNIDMQLVVPLSQSIFYGTLYRSILNDYSIVTNAKSGENIVFLYGKNPVGHPMYVVFICPIGTMHTVFQQGIVLDSSNFVSAGMFDQSMFNESSENKTLGLFDLVSSSIEIVTKSPVSYLTRLSYFNSSGNLFHTDYKTAILKNVSVDPVTNSQICYMKLQ</sequence>
<name>A0A0F3NBC6_9RICK</name>
<dbReference type="Proteomes" id="UP000033546">
    <property type="component" value="Unassembled WGS sequence"/>
</dbReference>
<gene>
    <name evidence="1" type="ORF">EMUCRT_0283</name>
</gene>
<evidence type="ECO:0000313" key="2">
    <source>
        <dbReference type="Proteomes" id="UP000033546"/>
    </source>
</evidence>
<proteinExistence type="predicted"/>
<dbReference type="EMBL" id="LANU01000002">
    <property type="protein sequence ID" value="KJV65345.1"/>
    <property type="molecule type" value="Genomic_DNA"/>
</dbReference>
<accession>A0A0F3NBC6</accession>
<dbReference type="AlphaFoldDB" id="A0A0F3NBC6"/>
<organism evidence="1 2">
    <name type="scientific">Ehrlichia cf. muris str. EmCRT</name>
    <dbReference type="NCBI Taxonomy" id="1359167"/>
    <lineage>
        <taxon>Bacteria</taxon>
        <taxon>Pseudomonadati</taxon>
        <taxon>Pseudomonadota</taxon>
        <taxon>Alphaproteobacteria</taxon>
        <taxon>Rickettsiales</taxon>
        <taxon>Anaplasmataceae</taxon>
        <taxon>Ehrlichia</taxon>
    </lineage>
</organism>